<gene>
    <name evidence="2" type="ORF">PUN28_006866</name>
</gene>
<dbReference type="GO" id="GO:0035973">
    <property type="term" value="P:aggrephagy"/>
    <property type="evidence" value="ECO:0007669"/>
    <property type="project" value="TreeGrafter"/>
</dbReference>
<sequence>MLFYRCVDTEMMGHILKNHEHVQKLCHDYEQESKVTSTNNDNIDKYHPSVDCNVAENVEAVDACSFGNISVIGNRFEIQKDDARSQSTTETNIVASRETTCPSSAGRQLRGNWLAYWEHEIGRPEKDAIFNIKQIKLQTFNGHTNSVRCLYVLDNENSFMSGGRDKTVKLWSLRSQGDGTTVSSCQYTYTGHKKSILSLTFLESLRYAVTCDGVIHCWDPFMGSLLGCPESNRPVPVNTLASSPSPSTTLLVGTTDITLRVIDCRTFQYVNEMKVSMNPTGLIRCIAVSPSGNWVALGQASGFLTILDIRTGLIIASWKGHECEILQLEAINETTIISSSLDQTITVWSAIDGKLKFYMKGATEPVHCMAMHEQALVIGTTANRIGVYTAVEMTASLSSSKLKSDAFKGILTTMTILPLNRLLLLGADNGGITLLC</sequence>
<name>A0AAW2G272_9HYME</name>
<keyword evidence="1" id="KW-0853">WD repeat</keyword>
<dbReference type="InterPro" id="IPR052651">
    <property type="entry name" value="WDR81"/>
</dbReference>
<evidence type="ECO:0000256" key="1">
    <source>
        <dbReference type="PROSITE-ProRule" id="PRU00221"/>
    </source>
</evidence>
<feature type="repeat" description="WD" evidence="1">
    <location>
        <begin position="140"/>
        <end position="175"/>
    </location>
</feature>
<proteinExistence type="predicted"/>
<dbReference type="InterPro" id="IPR015943">
    <property type="entry name" value="WD40/YVTN_repeat-like_dom_sf"/>
</dbReference>
<dbReference type="Proteomes" id="UP001430953">
    <property type="component" value="Unassembled WGS sequence"/>
</dbReference>
<organism evidence="2 3">
    <name type="scientific">Cardiocondyla obscurior</name>
    <dbReference type="NCBI Taxonomy" id="286306"/>
    <lineage>
        <taxon>Eukaryota</taxon>
        <taxon>Metazoa</taxon>
        <taxon>Ecdysozoa</taxon>
        <taxon>Arthropoda</taxon>
        <taxon>Hexapoda</taxon>
        <taxon>Insecta</taxon>
        <taxon>Pterygota</taxon>
        <taxon>Neoptera</taxon>
        <taxon>Endopterygota</taxon>
        <taxon>Hymenoptera</taxon>
        <taxon>Apocrita</taxon>
        <taxon>Aculeata</taxon>
        <taxon>Formicoidea</taxon>
        <taxon>Formicidae</taxon>
        <taxon>Myrmicinae</taxon>
        <taxon>Cardiocondyla</taxon>
    </lineage>
</organism>
<protein>
    <submittedName>
        <fullName evidence="2">Uncharacterized protein</fullName>
    </submittedName>
</protein>
<evidence type="ECO:0000313" key="3">
    <source>
        <dbReference type="Proteomes" id="UP001430953"/>
    </source>
</evidence>
<evidence type="ECO:0000313" key="2">
    <source>
        <dbReference type="EMBL" id="KAL0121653.1"/>
    </source>
</evidence>
<dbReference type="EMBL" id="JADYXP020000006">
    <property type="protein sequence ID" value="KAL0121653.1"/>
    <property type="molecule type" value="Genomic_DNA"/>
</dbReference>
<dbReference type="InterPro" id="IPR001680">
    <property type="entry name" value="WD40_rpt"/>
</dbReference>
<accession>A0AAW2G272</accession>
<dbReference type="SMART" id="SM00320">
    <property type="entry name" value="WD40"/>
    <property type="match status" value="6"/>
</dbReference>
<comment type="caution">
    <text evidence="2">The sequence shown here is derived from an EMBL/GenBank/DDBJ whole genome shotgun (WGS) entry which is preliminary data.</text>
</comment>
<reference evidence="2 3" key="1">
    <citation type="submission" date="2023-03" db="EMBL/GenBank/DDBJ databases">
        <title>High recombination rates correlate with genetic variation in Cardiocondyla obscurior ants.</title>
        <authorList>
            <person name="Errbii M."/>
        </authorList>
    </citation>
    <scope>NUCLEOTIDE SEQUENCE [LARGE SCALE GENOMIC DNA]</scope>
    <source>
        <strain evidence="2">Alpha-2009</strain>
        <tissue evidence="2">Whole body</tissue>
    </source>
</reference>
<dbReference type="Gene3D" id="2.130.10.10">
    <property type="entry name" value="YVTN repeat-like/Quinoprotein amine dehydrogenase"/>
    <property type="match status" value="2"/>
</dbReference>
<dbReference type="AlphaFoldDB" id="A0AAW2G272"/>
<dbReference type="GO" id="GO:0005739">
    <property type="term" value="C:mitochondrion"/>
    <property type="evidence" value="ECO:0007669"/>
    <property type="project" value="TreeGrafter"/>
</dbReference>
<dbReference type="PANTHER" id="PTHR44662:SF1">
    <property type="entry name" value="WD REPEAT-CONTAINING PROTEIN 81"/>
    <property type="match status" value="1"/>
</dbReference>
<dbReference type="PROSITE" id="PS50082">
    <property type="entry name" value="WD_REPEATS_2"/>
    <property type="match status" value="1"/>
</dbReference>
<dbReference type="InterPro" id="IPR036322">
    <property type="entry name" value="WD40_repeat_dom_sf"/>
</dbReference>
<dbReference type="Pfam" id="PF00400">
    <property type="entry name" value="WD40"/>
    <property type="match status" value="2"/>
</dbReference>
<dbReference type="GO" id="GO:0035014">
    <property type="term" value="F:phosphatidylinositol 3-kinase regulator activity"/>
    <property type="evidence" value="ECO:0007669"/>
    <property type="project" value="TreeGrafter"/>
</dbReference>
<dbReference type="SUPFAM" id="SSF50978">
    <property type="entry name" value="WD40 repeat-like"/>
    <property type="match status" value="1"/>
</dbReference>
<dbReference type="PANTHER" id="PTHR44662">
    <property type="entry name" value="WD REPEAT-CONTAINING PROTEIN 81"/>
    <property type="match status" value="1"/>
</dbReference>
<dbReference type="PROSITE" id="PS50294">
    <property type="entry name" value="WD_REPEATS_REGION"/>
    <property type="match status" value="1"/>
</dbReference>
<keyword evidence="3" id="KW-1185">Reference proteome</keyword>